<sequence length="294" mass="32157">MRDSKRQQENVRITGSISKEVTKTFSEMAVAIERQTGNVMNVSETTHIIKDDVKELLDGTTQLHQYSVDNAALTEQSSTQMEVLSSGVESVRQIIVHTVEIMELLNKENERVSSIVGTISDISEQTNLLALNAAIEAARAGEHGQGFAVVSNEVRKLASRSRNAANEIDGILSGIRKQINAVDTQVQRGQSVVTASSGVSIDVQQLIQRINENADRVKVHSNIVGSSANRLHGRQIGISDDITNIAATTQQNMAAVEEVYGSMETQDHKIGTIVKDYEKLDQLISDLKQLVSKH</sequence>
<keyword evidence="5" id="KW-1185">Reference proteome</keyword>
<name>A0ABY1K8R6_9BACL</name>
<reference evidence="4 5" key="1">
    <citation type="submission" date="2017-01" db="EMBL/GenBank/DDBJ databases">
        <authorList>
            <person name="Varghese N."/>
            <person name="Submissions S."/>
        </authorList>
    </citation>
    <scope>NUCLEOTIDE SEQUENCE [LARGE SCALE GENOMIC DNA]</scope>
    <source>
        <strain evidence="4 5">ATCC 23464</strain>
    </source>
</reference>
<dbReference type="PANTHER" id="PTHR32089:SF112">
    <property type="entry name" value="LYSOZYME-LIKE PROTEIN-RELATED"/>
    <property type="match status" value="1"/>
</dbReference>
<dbReference type="SUPFAM" id="SSF58104">
    <property type="entry name" value="Methyl-accepting chemotaxis protein (MCP) signaling domain"/>
    <property type="match status" value="1"/>
</dbReference>
<evidence type="ECO:0000259" key="3">
    <source>
        <dbReference type="PROSITE" id="PS50111"/>
    </source>
</evidence>
<dbReference type="RefSeq" id="WP_326112406.1">
    <property type="nucleotide sequence ID" value="NZ_JARLKF010000023.1"/>
</dbReference>
<dbReference type="InterPro" id="IPR004089">
    <property type="entry name" value="MCPsignal_dom"/>
</dbReference>
<evidence type="ECO:0000313" key="5">
    <source>
        <dbReference type="Proteomes" id="UP000186666"/>
    </source>
</evidence>
<dbReference type="PROSITE" id="PS50111">
    <property type="entry name" value="CHEMOTAXIS_TRANSDUC_2"/>
    <property type="match status" value="1"/>
</dbReference>
<feature type="domain" description="Methyl-accepting transducer" evidence="3">
    <location>
        <begin position="10"/>
        <end position="267"/>
    </location>
</feature>
<evidence type="ECO:0000256" key="1">
    <source>
        <dbReference type="ARBA" id="ARBA00023224"/>
    </source>
</evidence>
<dbReference type="EMBL" id="FTNK01000013">
    <property type="protein sequence ID" value="SIR42146.1"/>
    <property type="molecule type" value="Genomic_DNA"/>
</dbReference>
<dbReference type="Proteomes" id="UP000186666">
    <property type="component" value="Unassembled WGS sequence"/>
</dbReference>
<gene>
    <name evidence="4" type="ORF">SAMN05421578_113116</name>
</gene>
<dbReference type="Pfam" id="PF00015">
    <property type="entry name" value="MCPsignal"/>
    <property type="match status" value="1"/>
</dbReference>
<comment type="caution">
    <text evidence="4">The sequence shown here is derived from an EMBL/GenBank/DDBJ whole genome shotgun (WGS) entry which is preliminary data.</text>
</comment>
<organism evidence="4 5">
    <name type="scientific">Paenibacillus macquariensis</name>
    <dbReference type="NCBI Taxonomy" id="948756"/>
    <lineage>
        <taxon>Bacteria</taxon>
        <taxon>Bacillati</taxon>
        <taxon>Bacillota</taxon>
        <taxon>Bacilli</taxon>
        <taxon>Bacillales</taxon>
        <taxon>Paenibacillaceae</taxon>
        <taxon>Paenibacillus</taxon>
    </lineage>
</organism>
<dbReference type="SMART" id="SM00283">
    <property type="entry name" value="MA"/>
    <property type="match status" value="1"/>
</dbReference>
<protein>
    <submittedName>
        <fullName evidence="4">Methyl-accepting chemotaxis protein</fullName>
    </submittedName>
</protein>
<dbReference type="PANTHER" id="PTHR32089">
    <property type="entry name" value="METHYL-ACCEPTING CHEMOTAXIS PROTEIN MCPB"/>
    <property type="match status" value="1"/>
</dbReference>
<evidence type="ECO:0000313" key="4">
    <source>
        <dbReference type="EMBL" id="SIR42146.1"/>
    </source>
</evidence>
<keyword evidence="1 2" id="KW-0807">Transducer</keyword>
<evidence type="ECO:0000256" key="2">
    <source>
        <dbReference type="PROSITE-ProRule" id="PRU00284"/>
    </source>
</evidence>
<proteinExistence type="predicted"/>
<dbReference type="Gene3D" id="1.10.287.950">
    <property type="entry name" value="Methyl-accepting chemotaxis protein"/>
    <property type="match status" value="1"/>
</dbReference>
<accession>A0ABY1K8R6</accession>